<dbReference type="EMBL" id="VWPH01000002">
    <property type="protein sequence ID" value="KAA5837083.1"/>
    <property type="molecule type" value="Genomic_DNA"/>
</dbReference>
<protein>
    <submittedName>
        <fullName evidence="6">AraC family transcriptional regulator</fullName>
    </submittedName>
</protein>
<feature type="domain" description="HTH araC/xylS-type" evidence="5">
    <location>
        <begin position="180"/>
        <end position="278"/>
    </location>
</feature>
<evidence type="ECO:0000313" key="7">
    <source>
        <dbReference type="Proteomes" id="UP000323946"/>
    </source>
</evidence>
<dbReference type="Pfam" id="PF02311">
    <property type="entry name" value="AraC_binding"/>
    <property type="match status" value="1"/>
</dbReference>
<evidence type="ECO:0000256" key="2">
    <source>
        <dbReference type="ARBA" id="ARBA00023125"/>
    </source>
</evidence>
<dbReference type="InterPro" id="IPR018062">
    <property type="entry name" value="HTH_AraC-typ_CS"/>
</dbReference>
<keyword evidence="2" id="KW-0238">DNA-binding</keyword>
<comment type="caution">
    <text evidence="6">The sequence shown here is derived from an EMBL/GenBank/DDBJ whole genome shotgun (WGS) entry which is preliminary data.</text>
</comment>
<proteinExistence type="predicted"/>
<reference evidence="6 7" key="1">
    <citation type="submission" date="2019-09" db="EMBL/GenBank/DDBJ databases">
        <title>Draft genome sequence of the thermophilic Saccharopolyspora hirsuta VKM Ac-666T.</title>
        <authorList>
            <person name="Lobastova T.G."/>
            <person name="Fokina V."/>
            <person name="Bragin E.Y."/>
            <person name="Shtratnikova V.Y."/>
            <person name="Starodumova I.P."/>
            <person name="Tarlachkov S.V."/>
            <person name="Donova M.V."/>
        </authorList>
    </citation>
    <scope>NUCLEOTIDE SEQUENCE [LARGE SCALE GENOMIC DNA]</scope>
    <source>
        <strain evidence="6 7">VKM Ac-666</strain>
    </source>
</reference>
<evidence type="ECO:0000256" key="1">
    <source>
        <dbReference type="ARBA" id="ARBA00023015"/>
    </source>
</evidence>
<dbReference type="InterPro" id="IPR050204">
    <property type="entry name" value="AraC_XylS_family_regulators"/>
</dbReference>
<keyword evidence="3" id="KW-0010">Activator</keyword>
<evidence type="ECO:0000256" key="3">
    <source>
        <dbReference type="ARBA" id="ARBA00023159"/>
    </source>
</evidence>
<dbReference type="Proteomes" id="UP000323946">
    <property type="component" value="Unassembled WGS sequence"/>
</dbReference>
<gene>
    <name evidence="6" type="ORF">F1721_04480</name>
</gene>
<evidence type="ECO:0000313" key="6">
    <source>
        <dbReference type="EMBL" id="KAA5837083.1"/>
    </source>
</evidence>
<dbReference type="PROSITE" id="PS01124">
    <property type="entry name" value="HTH_ARAC_FAMILY_2"/>
    <property type="match status" value="1"/>
</dbReference>
<dbReference type="SMART" id="SM00342">
    <property type="entry name" value="HTH_ARAC"/>
    <property type="match status" value="1"/>
</dbReference>
<dbReference type="AlphaFoldDB" id="A0A5M7C5P4"/>
<accession>A0A5M7C5P4</accession>
<dbReference type="InterPro" id="IPR009057">
    <property type="entry name" value="Homeodomain-like_sf"/>
</dbReference>
<dbReference type="InterPro" id="IPR003313">
    <property type="entry name" value="AraC-bd"/>
</dbReference>
<evidence type="ECO:0000259" key="5">
    <source>
        <dbReference type="PROSITE" id="PS01124"/>
    </source>
</evidence>
<dbReference type="PROSITE" id="PS00041">
    <property type="entry name" value="HTH_ARAC_FAMILY_1"/>
    <property type="match status" value="1"/>
</dbReference>
<dbReference type="PANTHER" id="PTHR46796:SF2">
    <property type="entry name" value="TRANSCRIPTIONAL REGULATORY PROTEIN"/>
    <property type="match status" value="1"/>
</dbReference>
<dbReference type="InterPro" id="IPR018060">
    <property type="entry name" value="HTH_AraC"/>
</dbReference>
<organism evidence="6 7">
    <name type="scientific">Saccharopolyspora hirsuta</name>
    <dbReference type="NCBI Taxonomy" id="1837"/>
    <lineage>
        <taxon>Bacteria</taxon>
        <taxon>Bacillati</taxon>
        <taxon>Actinomycetota</taxon>
        <taxon>Actinomycetes</taxon>
        <taxon>Pseudonocardiales</taxon>
        <taxon>Pseudonocardiaceae</taxon>
        <taxon>Saccharopolyspora</taxon>
    </lineage>
</organism>
<dbReference type="SUPFAM" id="SSF46689">
    <property type="entry name" value="Homeodomain-like"/>
    <property type="match status" value="1"/>
</dbReference>
<evidence type="ECO:0000256" key="4">
    <source>
        <dbReference type="ARBA" id="ARBA00023163"/>
    </source>
</evidence>
<keyword evidence="1" id="KW-0805">Transcription regulation</keyword>
<dbReference type="Pfam" id="PF12833">
    <property type="entry name" value="HTH_18"/>
    <property type="match status" value="1"/>
</dbReference>
<dbReference type="OrthoDB" id="4381942at2"/>
<sequence>MRHRIRPVRAATGTRIRSPEFWHDPRFPQIESRRSCRQNSCYRPHTHDRFAVGLIDEGTSEFVGRSASPVRLEPRDVILIPAGHVHSCNPVSGDWVYQMMLFDPEWLRVRAWEHDTAFDGAIQVHRDSDAYRLFGEVNAALFEGPRDLDGLERSLRRAFAGLGTASVRREDPVGASALAARLRPVLDVLAERPEDPRLDDLVTDVGMSRYQLIRAVKSATGLTPIAWRNNARVMRARAMLRGGEPIASVAHTLGFADQSHFHRVFRAHVATTPGAYMR</sequence>
<dbReference type="InterPro" id="IPR037923">
    <property type="entry name" value="HTH-like"/>
</dbReference>
<dbReference type="GO" id="GO:0003700">
    <property type="term" value="F:DNA-binding transcription factor activity"/>
    <property type="evidence" value="ECO:0007669"/>
    <property type="project" value="InterPro"/>
</dbReference>
<dbReference type="Gene3D" id="1.10.10.60">
    <property type="entry name" value="Homeodomain-like"/>
    <property type="match status" value="2"/>
</dbReference>
<keyword evidence="4" id="KW-0804">Transcription</keyword>
<keyword evidence="7" id="KW-1185">Reference proteome</keyword>
<name>A0A5M7C5P4_SACHI</name>
<dbReference type="GO" id="GO:0043565">
    <property type="term" value="F:sequence-specific DNA binding"/>
    <property type="evidence" value="ECO:0007669"/>
    <property type="project" value="InterPro"/>
</dbReference>
<dbReference type="SUPFAM" id="SSF51215">
    <property type="entry name" value="Regulatory protein AraC"/>
    <property type="match status" value="1"/>
</dbReference>
<dbReference type="PANTHER" id="PTHR46796">
    <property type="entry name" value="HTH-TYPE TRANSCRIPTIONAL ACTIVATOR RHAS-RELATED"/>
    <property type="match status" value="1"/>
</dbReference>